<evidence type="ECO:0000313" key="1">
    <source>
        <dbReference type="EMBL" id="KAG9256524.1"/>
    </source>
</evidence>
<protein>
    <submittedName>
        <fullName evidence="1">Uncharacterized protein</fullName>
    </submittedName>
</protein>
<gene>
    <name evidence="1" type="ORF">F5Z01DRAFT_734532</name>
</gene>
<reference evidence="1" key="1">
    <citation type="journal article" date="2021" name="IMA Fungus">
        <title>Genomic characterization of three marine fungi, including Emericellopsis atlantica sp. nov. with signatures of a generalist lifestyle and marine biomass degradation.</title>
        <authorList>
            <person name="Hagestad O.C."/>
            <person name="Hou L."/>
            <person name="Andersen J.H."/>
            <person name="Hansen E.H."/>
            <person name="Altermark B."/>
            <person name="Li C."/>
            <person name="Kuhnert E."/>
            <person name="Cox R.J."/>
            <person name="Crous P.W."/>
            <person name="Spatafora J.W."/>
            <person name="Lail K."/>
            <person name="Amirebrahimi M."/>
            <person name="Lipzen A."/>
            <person name="Pangilinan J."/>
            <person name="Andreopoulos W."/>
            <person name="Hayes R.D."/>
            <person name="Ng V."/>
            <person name="Grigoriev I.V."/>
            <person name="Jackson S.A."/>
            <person name="Sutton T.D.S."/>
            <person name="Dobson A.D.W."/>
            <person name="Rama T."/>
        </authorList>
    </citation>
    <scope>NUCLEOTIDE SEQUENCE</scope>
    <source>
        <strain evidence="1">TS7</strain>
    </source>
</reference>
<dbReference type="EMBL" id="MU251247">
    <property type="protein sequence ID" value="KAG9256524.1"/>
    <property type="molecule type" value="Genomic_DNA"/>
</dbReference>
<accession>A0A9P7ZQM4</accession>
<sequence>MGPLPFAVLHSVLLHVRHQGQGRLDDLLACALSLTLRIQGDTGSHLDPSNGKAPHPDLRAGVQRLAPMLKAMENLACVSVVAAPTGICFVSRQDLNTIVESLPPACIHLEIDTRETDVCTLDGEKRGTDHICPFVIRLLPQLVQLRLRTRTMCPALFHTGVDDEDPLRVQPGNLSGHSFLRMPKIRSLLGDCGRAYVGNHRRCGADMVAA</sequence>
<keyword evidence="2" id="KW-1185">Reference proteome</keyword>
<evidence type="ECO:0000313" key="2">
    <source>
        <dbReference type="Proteomes" id="UP000887229"/>
    </source>
</evidence>
<proteinExistence type="predicted"/>
<name>A0A9P7ZQM4_9HYPO</name>
<comment type="caution">
    <text evidence="1">The sequence shown here is derived from an EMBL/GenBank/DDBJ whole genome shotgun (WGS) entry which is preliminary data.</text>
</comment>
<dbReference type="AlphaFoldDB" id="A0A9P7ZQM4"/>
<dbReference type="GeneID" id="70297660"/>
<dbReference type="RefSeq" id="XP_046120448.1">
    <property type="nucleotide sequence ID" value="XM_046266757.1"/>
</dbReference>
<organism evidence="1 2">
    <name type="scientific">Emericellopsis atlantica</name>
    <dbReference type="NCBI Taxonomy" id="2614577"/>
    <lineage>
        <taxon>Eukaryota</taxon>
        <taxon>Fungi</taxon>
        <taxon>Dikarya</taxon>
        <taxon>Ascomycota</taxon>
        <taxon>Pezizomycotina</taxon>
        <taxon>Sordariomycetes</taxon>
        <taxon>Hypocreomycetidae</taxon>
        <taxon>Hypocreales</taxon>
        <taxon>Bionectriaceae</taxon>
        <taxon>Emericellopsis</taxon>
    </lineage>
</organism>
<dbReference type="Proteomes" id="UP000887229">
    <property type="component" value="Unassembled WGS sequence"/>
</dbReference>